<keyword evidence="9" id="KW-1185">Reference proteome</keyword>
<comment type="function">
    <text evidence="1">Small GTPase required for proper localization of RNA polymerase II (RNAPII). May act at an RNAP assembly step prior to nuclear import.</text>
</comment>
<dbReference type="Gene3D" id="3.40.50.300">
    <property type="entry name" value="P-loop containing nucleotide triphosphate hydrolases"/>
    <property type="match status" value="1"/>
</dbReference>
<dbReference type="EMBL" id="JAZGQO010000002">
    <property type="protein sequence ID" value="KAK6190803.1"/>
    <property type="molecule type" value="Genomic_DNA"/>
</dbReference>
<dbReference type="Proteomes" id="UP001347796">
    <property type="component" value="Unassembled WGS sequence"/>
</dbReference>
<name>A0AAN8PZC9_PATCE</name>
<accession>A0AAN8PZC9</accession>
<sequence length="283" mass="32591">MPRYGQLVIGPAGSGKSTYCSNIVKHCEVLRRTVHVVNLDPAAEHFDYPVLADIRELINVDDAMEDDTLRFGPNGGLVFCMEYLAQNFDWLHEQLDEIEDDYILFDCPGQIELYTHIPVMRQLVDTLQNWDFRICGVFVVDSQFMVEPSKFVSGVMSALSAMVNLEIPHVNVMTKVDLLSNKAKKELDRYLEPDLHSLLHEEFEETKFNHRFRKLNDSIATMIDDYSLVKFIPLDISDEENFNDLLIQIDLAIQYGDDLEHREIREPEEIDDETNIDSGFDGP</sequence>
<dbReference type="CDD" id="cd17872">
    <property type="entry name" value="GPN3"/>
    <property type="match status" value="1"/>
</dbReference>
<comment type="subunit">
    <text evidence="7">Binds to RNA polymerase II (RNAPII).</text>
</comment>
<dbReference type="InterPro" id="IPR027417">
    <property type="entry name" value="P-loop_NTPase"/>
</dbReference>
<keyword evidence="5 7" id="KW-0378">Hydrolase</keyword>
<evidence type="ECO:0000313" key="9">
    <source>
        <dbReference type="Proteomes" id="UP001347796"/>
    </source>
</evidence>
<gene>
    <name evidence="8" type="ORF">SNE40_002590</name>
</gene>
<proteinExistence type="inferred from homology"/>
<comment type="function">
    <text evidence="7">Small GTPase required for proper nuclear import of RNA polymerase II and III (RNAPII and RNAPIII). May act at an RNAP assembly step prior to nuclear import.</text>
</comment>
<evidence type="ECO:0000256" key="7">
    <source>
        <dbReference type="RuleBase" id="RU365059"/>
    </source>
</evidence>
<comment type="caution">
    <text evidence="8">The sequence shown here is derived from an EMBL/GenBank/DDBJ whole genome shotgun (WGS) entry which is preliminary data.</text>
</comment>
<dbReference type="Pfam" id="PF03029">
    <property type="entry name" value="ATP_bind_1"/>
    <property type="match status" value="1"/>
</dbReference>
<dbReference type="GO" id="GO:0003924">
    <property type="term" value="F:GTPase activity"/>
    <property type="evidence" value="ECO:0007669"/>
    <property type="project" value="TreeGrafter"/>
</dbReference>
<dbReference type="GO" id="GO:0005525">
    <property type="term" value="F:GTP binding"/>
    <property type="evidence" value="ECO:0007669"/>
    <property type="project" value="UniProtKB-KW"/>
</dbReference>
<evidence type="ECO:0000313" key="8">
    <source>
        <dbReference type="EMBL" id="KAK6190803.1"/>
    </source>
</evidence>
<dbReference type="PANTHER" id="PTHR21231:SF7">
    <property type="entry name" value="GPN-LOOP GTPASE 3"/>
    <property type="match status" value="1"/>
</dbReference>
<evidence type="ECO:0000256" key="3">
    <source>
        <dbReference type="ARBA" id="ARBA00014587"/>
    </source>
</evidence>
<dbReference type="FunFam" id="3.40.50.300:FF:000616">
    <property type="entry name" value="GPN-loop GTPase 3"/>
    <property type="match status" value="1"/>
</dbReference>
<evidence type="ECO:0000256" key="4">
    <source>
        <dbReference type="ARBA" id="ARBA00022741"/>
    </source>
</evidence>
<reference evidence="8 9" key="1">
    <citation type="submission" date="2024-01" db="EMBL/GenBank/DDBJ databases">
        <title>The genome of the rayed Mediterranean limpet Patella caerulea (Linnaeus, 1758).</title>
        <authorList>
            <person name="Anh-Thu Weber A."/>
            <person name="Halstead-Nussloch G."/>
        </authorList>
    </citation>
    <scope>NUCLEOTIDE SEQUENCE [LARGE SCALE GENOMIC DNA]</scope>
    <source>
        <strain evidence="8">AATW-2023a</strain>
        <tissue evidence="8">Whole specimen</tissue>
    </source>
</reference>
<dbReference type="SUPFAM" id="SSF52540">
    <property type="entry name" value="P-loop containing nucleoside triphosphate hydrolases"/>
    <property type="match status" value="1"/>
</dbReference>
<keyword evidence="6 7" id="KW-0342">GTP-binding</keyword>
<dbReference type="InterPro" id="IPR030228">
    <property type="entry name" value="Gpn3"/>
</dbReference>
<comment type="similarity">
    <text evidence="2 7">Belongs to the GPN-loop GTPase family.</text>
</comment>
<evidence type="ECO:0000256" key="5">
    <source>
        <dbReference type="ARBA" id="ARBA00022801"/>
    </source>
</evidence>
<evidence type="ECO:0000256" key="1">
    <source>
        <dbReference type="ARBA" id="ARBA00002411"/>
    </source>
</evidence>
<dbReference type="PANTHER" id="PTHR21231">
    <property type="entry name" value="XPA-BINDING PROTEIN 1-RELATED"/>
    <property type="match status" value="1"/>
</dbReference>
<evidence type="ECO:0000256" key="2">
    <source>
        <dbReference type="ARBA" id="ARBA00005290"/>
    </source>
</evidence>
<protein>
    <recommendedName>
        <fullName evidence="3 7">GPN-loop GTPase 3</fullName>
    </recommendedName>
</protein>
<organism evidence="8 9">
    <name type="scientific">Patella caerulea</name>
    <name type="common">Rayed Mediterranean limpet</name>
    <dbReference type="NCBI Taxonomy" id="87958"/>
    <lineage>
        <taxon>Eukaryota</taxon>
        <taxon>Metazoa</taxon>
        <taxon>Spiralia</taxon>
        <taxon>Lophotrochozoa</taxon>
        <taxon>Mollusca</taxon>
        <taxon>Gastropoda</taxon>
        <taxon>Patellogastropoda</taxon>
        <taxon>Patelloidea</taxon>
        <taxon>Patellidae</taxon>
        <taxon>Patella</taxon>
    </lineage>
</organism>
<dbReference type="InterPro" id="IPR004130">
    <property type="entry name" value="Gpn"/>
</dbReference>
<evidence type="ECO:0000256" key="6">
    <source>
        <dbReference type="ARBA" id="ARBA00023134"/>
    </source>
</evidence>
<dbReference type="AlphaFoldDB" id="A0AAN8PZC9"/>
<keyword evidence="4 7" id="KW-0547">Nucleotide-binding</keyword>